<feature type="transmembrane region" description="Helical" evidence="2">
    <location>
        <begin position="38"/>
        <end position="60"/>
    </location>
</feature>
<dbReference type="AlphaFoldDB" id="A0A3A9JA30"/>
<evidence type="ECO:0000313" key="4">
    <source>
        <dbReference type="EMBL" id="RMI25332.1"/>
    </source>
</evidence>
<evidence type="ECO:0000313" key="5">
    <source>
        <dbReference type="Proteomes" id="UP000274097"/>
    </source>
</evidence>
<dbReference type="EMBL" id="RFLX01000005">
    <property type="protein sequence ID" value="RMI25332.1"/>
    <property type="molecule type" value="Genomic_DNA"/>
</dbReference>
<evidence type="ECO:0000256" key="2">
    <source>
        <dbReference type="SAM" id="Phobius"/>
    </source>
</evidence>
<keyword evidence="2" id="KW-1133">Transmembrane helix</keyword>
<keyword evidence="5" id="KW-1185">Reference proteome</keyword>
<evidence type="ECO:0000256" key="1">
    <source>
        <dbReference type="SAM" id="MobiDB-lite"/>
    </source>
</evidence>
<keyword evidence="2" id="KW-0472">Membrane</keyword>
<keyword evidence="2" id="KW-0812">Transmembrane</keyword>
<feature type="compositionally biased region" description="Polar residues" evidence="1">
    <location>
        <begin position="7"/>
        <end position="20"/>
    </location>
</feature>
<dbReference type="InterPro" id="IPR018666">
    <property type="entry name" value="DUF2125"/>
</dbReference>
<gene>
    <name evidence="3" type="ORF">D6Z83_15385</name>
    <name evidence="4" type="ORF">EBE87_09305</name>
</gene>
<comment type="caution">
    <text evidence="3">The sequence shown here is derived from an EMBL/GenBank/DDBJ whole genome shotgun (WGS) entry which is preliminary data.</text>
</comment>
<dbReference type="Proteomes" id="UP000274097">
    <property type="component" value="Unassembled WGS sequence"/>
</dbReference>
<evidence type="ECO:0000313" key="3">
    <source>
        <dbReference type="EMBL" id="RKK03292.1"/>
    </source>
</evidence>
<organism evidence="3 6">
    <name type="scientific">Teichococcus wenyumeiae</name>
    <dbReference type="NCBI Taxonomy" id="2478470"/>
    <lineage>
        <taxon>Bacteria</taxon>
        <taxon>Pseudomonadati</taxon>
        <taxon>Pseudomonadota</taxon>
        <taxon>Alphaproteobacteria</taxon>
        <taxon>Acetobacterales</taxon>
        <taxon>Roseomonadaceae</taxon>
        <taxon>Roseomonas</taxon>
    </lineage>
</organism>
<dbReference type="InParanoid" id="A0A3A9JA30"/>
<dbReference type="EMBL" id="RAQU01000094">
    <property type="protein sequence ID" value="RKK03292.1"/>
    <property type="molecule type" value="Genomic_DNA"/>
</dbReference>
<protein>
    <submittedName>
        <fullName evidence="3">DUF2125 domain-containing protein</fullName>
    </submittedName>
</protein>
<accession>A0A3A9JA30</accession>
<dbReference type="Pfam" id="PF09898">
    <property type="entry name" value="DUF2125"/>
    <property type="match status" value="1"/>
</dbReference>
<feature type="region of interest" description="Disordered" evidence="1">
    <location>
        <begin position="1"/>
        <end position="28"/>
    </location>
</feature>
<reference evidence="3 6" key="1">
    <citation type="submission" date="2018-09" db="EMBL/GenBank/DDBJ databases">
        <title>Roseomonas sp. nov., isolated from feces of Tibetan antelopes in the Qinghai-Tibet plateau, China.</title>
        <authorList>
            <person name="Tian Z."/>
        </authorList>
    </citation>
    <scope>NUCLEOTIDE SEQUENCE [LARGE SCALE GENOMIC DNA]</scope>
    <source>
        <strain evidence="4 5">Z23</strain>
        <strain evidence="3 6">Z24</strain>
    </source>
</reference>
<evidence type="ECO:0000313" key="6">
    <source>
        <dbReference type="Proteomes" id="UP000278036"/>
    </source>
</evidence>
<name>A0A3A9JA30_9PROT</name>
<proteinExistence type="predicted"/>
<sequence length="361" mass="37908">MAHGQRPASSYIPSVRTSTQAAAPAAPSSPRRSRLRRWLSGFLILLLVVGGAYAGLLWWMTGQLQLAVENWAGRQRLQGMQVDYGPPERGGWPGWAALRLPGLRLARDGVSWQAESVRLSLRPWQPDRLRVEAEGAQQIALKGPPMPLRSTALRADLTLNGTAAPLAGALNGTGLRLGSPSGPIMLDSLQASFDASGATSTAFTARLRGLAVPGAQALGERMEEATAQAVLHGSLGDIGPLTRQLAAWRNAGGRLEVQGMTLRWGAMAASAAATLALDDSLQPSGAGTLRLANPSHTLDALAGAGLVQPRAAGMARQILPLLTRLDAGSSVPVIELPLVLEKQALSAARIPLLRLPPVAWP</sequence>
<dbReference type="Proteomes" id="UP000278036">
    <property type="component" value="Unassembled WGS sequence"/>
</dbReference>